<dbReference type="InterPro" id="IPR011519">
    <property type="entry name" value="UnbV_ASPIC"/>
</dbReference>
<feature type="domain" description="Thioredoxin" evidence="1">
    <location>
        <begin position="109"/>
        <end position="249"/>
    </location>
</feature>
<dbReference type="Gene3D" id="3.40.30.10">
    <property type="entry name" value="Glutaredoxin"/>
    <property type="match status" value="1"/>
</dbReference>
<accession>A0A382NZY7</accession>
<protein>
    <recommendedName>
        <fullName evidence="1">Thioredoxin domain-containing protein</fullName>
    </recommendedName>
</protein>
<feature type="non-terminal residue" evidence="2">
    <location>
        <position position="1"/>
    </location>
</feature>
<gene>
    <name evidence="2" type="ORF">METZ01_LOCUS318106</name>
</gene>
<dbReference type="InterPro" id="IPR013766">
    <property type="entry name" value="Thioredoxin_domain"/>
</dbReference>
<evidence type="ECO:0000259" key="1">
    <source>
        <dbReference type="PROSITE" id="PS51352"/>
    </source>
</evidence>
<sequence length="249" mass="28067">YRNPLVALRNDMYENSPMVVIRLKGVKSNRYGIGSRVEVEEGGQLQVQELSAGSGFLSGNPSELYFAVQKSATVRVRWPLGLVQEWKGVPSRFGITFTEGDKEFKKVVLLEGVRSPEARVSARKSLLSGDSWPKAEGKGTKIVVLYRLSCFACREELDEWKRWESRIKEIPGVRLLWRSLGGDPEDLFLQLRREGIRIEVETVSSEKIFPEGDSVVPAVFVLDPEDRVRARFIGPGSVEKAIQFLQKTP</sequence>
<dbReference type="Pfam" id="PF07593">
    <property type="entry name" value="UnbV_ASPIC"/>
    <property type="match status" value="1"/>
</dbReference>
<dbReference type="SUPFAM" id="SSF52833">
    <property type="entry name" value="Thioredoxin-like"/>
    <property type="match status" value="1"/>
</dbReference>
<proteinExistence type="predicted"/>
<evidence type="ECO:0000313" key="2">
    <source>
        <dbReference type="EMBL" id="SVC65252.1"/>
    </source>
</evidence>
<organism evidence="2">
    <name type="scientific">marine metagenome</name>
    <dbReference type="NCBI Taxonomy" id="408172"/>
    <lineage>
        <taxon>unclassified sequences</taxon>
        <taxon>metagenomes</taxon>
        <taxon>ecological metagenomes</taxon>
    </lineage>
</organism>
<dbReference type="InterPro" id="IPR036249">
    <property type="entry name" value="Thioredoxin-like_sf"/>
</dbReference>
<dbReference type="EMBL" id="UINC01103114">
    <property type="protein sequence ID" value="SVC65252.1"/>
    <property type="molecule type" value="Genomic_DNA"/>
</dbReference>
<name>A0A382NZY7_9ZZZZ</name>
<reference evidence="2" key="1">
    <citation type="submission" date="2018-05" db="EMBL/GenBank/DDBJ databases">
        <authorList>
            <person name="Lanie J.A."/>
            <person name="Ng W.-L."/>
            <person name="Kazmierczak K.M."/>
            <person name="Andrzejewski T.M."/>
            <person name="Davidsen T.M."/>
            <person name="Wayne K.J."/>
            <person name="Tettelin H."/>
            <person name="Glass J.I."/>
            <person name="Rusch D."/>
            <person name="Podicherti R."/>
            <person name="Tsui H.-C.T."/>
            <person name="Winkler M.E."/>
        </authorList>
    </citation>
    <scope>NUCLEOTIDE SEQUENCE</scope>
</reference>
<dbReference type="AlphaFoldDB" id="A0A382NZY7"/>
<dbReference type="PROSITE" id="PS51352">
    <property type="entry name" value="THIOREDOXIN_2"/>
    <property type="match status" value="1"/>
</dbReference>